<evidence type="ECO:0000313" key="3">
    <source>
        <dbReference type="Proteomes" id="UP000002640"/>
    </source>
</evidence>
<dbReference type="PANTHER" id="PTHR35796">
    <property type="entry name" value="HYPOTHETICAL CYTOSOLIC PROTEIN"/>
    <property type="match status" value="1"/>
</dbReference>
<dbReference type="RefSeq" id="XP_009535598.1">
    <property type="nucleotide sequence ID" value="XM_009537303.1"/>
</dbReference>
<dbReference type="AlphaFoldDB" id="G5A6L0"/>
<dbReference type="PANTHER" id="PTHR35796:SF3">
    <property type="entry name" value="BHLH DOMAIN-CONTAINING PROTEIN"/>
    <property type="match status" value="1"/>
</dbReference>
<reference evidence="2 3" key="1">
    <citation type="journal article" date="2006" name="Science">
        <title>Phytophthora genome sequences uncover evolutionary origins and mechanisms of pathogenesis.</title>
        <authorList>
            <person name="Tyler B.M."/>
            <person name="Tripathy S."/>
            <person name="Zhang X."/>
            <person name="Dehal P."/>
            <person name="Jiang R.H."/>
            <person name="Aerts A."/>
            <person name="Arredondo F.D."/>
            <person name="Baxter L."/>
            <person name="Bensasson D."/>
            <person name="Beynon J.L."/>
            <person name="Chapman J."/>
            <person name="Damasceno C.M."/>
            <person name="Dorrance A.E."/>
            <person name="Dou D."/>
            <person name="Dickerman A.W."/>
            <person name="Dubchak I.L."/>
            <person name="Garbelotto M."/>
            <person name="Gijzen M."/>
            <person name="Gordon S.G."/>
            <person name="Govers F."/>
            <person name="Grunwald N.J."/>
            <person name="Huang W."/>
            <person name="Ivors K.L."/>
            <person name="Jones R.W."/>
            <person name="Kamoun S."/>
            <person name="Krampis K."/>
            <person name="Lamour K.H."/>
            <person name="Lee M.K."/>
            <person name="McDonald W.H."/>
            <person name="Medina M."/>
            <person name="Meijer H.J."/>
            <person name="Nordberg E.K."/>
            <person name="Maclean D.J."/>
            <person name="Ospina-Giraldo M.D."/>
            <person name="Morris P.F."/>
            <person name="Phuntumart V."/>
            <person name="Putnam N.H."/>
            <person name="Rash S."/>
            <person name="Rose J.K."/>
            <person name="Sakihama Y."/>
            <person name="Salamov A.A."/>
            <person name="Savidor A."/>
            <person name="Scheuring C.F."/>
            <person name="Smith B.M."/>
            <person name="Sobral B.W."/>
            <person name="Terry A."/>
            <person name="Torto-Alalibo T.A."/>
            <person name="Win J."/>
            <person name="Xu Z."/>
            <person name="Zhang H."/>
            <person name="Grigoriev I.V."/>
            <person name="Rokhsar D.S."/>
            <person name="Boore J.L."/>
        </authorList>
    </citation>
    <scope>NUCLEOTIDE SEQUENCE [LARGE SCALE GENOMIC DNA]</scope>
    <source>
        <strain evidence="2 3">P6497</strain>
    </source>
</reference>
<sequence>MELVEDDQVLEAAMSLLDECGSVNKARAKEAAAVKKTSPKMTKKRNYNPNRAREAQSKELQELRAQVPLLEKRLKMLRLEIENTDPNAMTVGKQQTMELWKKMAMHQRQTRMSSEEENRRLRQLIQEHNEITTRNISTLGTA</sequence>
<dbReference type="KEGG" id="psoj:PHYSODRAFT_339368"/>
<organism evidence="2 3">
    <name type="scientific">Phytophthora sojae (strain P6497)</name>
    <name type="common">Soybean stem and root rot agent</name>
    <name type="synonym">Phytophthora megasperma f. sp. glycines</name>
    <dbReference type="NCBI Taxonomy" id="1094619"/>
    <lineage>
        <taxon>Eukaryota</taxon>
        <taxon>Sar</taxon>
        <taxon>Stramenopiles</taxon>
        <taxon>Oomycota</taxon>
        <taxon>Peronosporomycetes</taxon>
        <taxon>Peronosporales</taxon>
        <taxon>Peronosporaceae</taxon>
        <taxon>Phytophthora</taxon>
    </lineage>
</organism>
<dbReference type="EMBL" id="JH159160">
    <property type="protein sequence ID" value="EGZ08965.1"/>
    <property type="molecule type" value="Genomic_DNA"/>
</dbReference>
<feature type="compositionally biased region" description="Basic residues" evidence="1">
    <location>
        <begin position="37"/>
        <end position="46"/>
    </location>
</feature>
<dbReference type="Proteomes" id="UP000002640">
    <property type="component" value="Unassembled WGS sequence"/>
</dbReference>
<gene>
    <name evidence="2" type="ORF">PHYSODRAFT_339368</name>
</gene>
<dbReference type="InParanoid" id="G5A6L0"/>
<proteinExistence type="predicted"/>
<dbReference type="GeneID" id="20647738"/>
<evidence type="ECO:0000313" key="2">
    <source>
        <dbReference type="EMBL" id="EGZ08965.1"/>
    </source>
</evidence>
<accession>G5A6L0</accession>
<feature type="region of interest" description="Disordered" evidence="1">
    <location>
        <begin position="31"/>
        <end position="58"/>
    </location>
</feature>
<dbReference type="SMR" id="G5A6L0"/>
<keyword evidence="3" id="KW-1185">Reference proteome</keyword>
<name>G5A6L0_PHYSP</name>
<dbReference type="OMA" id="QTRMSSE"/>
<evidence type="ECO:0000256" key="1">
    <source>
        <dbReference type="SAM" id="MobiDB-lite"/>
    </source>
</evidence>
<protein>
    <submittedName>
        <fullName evidence="2">Uncharacterized protein</fullName>
    </submittedName>
</protein>